<accession>A0AA96VDM8</accession>
<keyword evidence="3" id="KW-0819">tRNA processing</keyword>
<dbReference type="SUPFAM" id="SSF88802">
    <property type="entry name" value="Pre-PUA domain"/>
    <property type="match status" value="1"/>
</dbReference>
<comment type="similarity">
    <text evidence="2">Belongs to the archaeosine synthase type 1 family.</text>
</comment>
<evidence type="ECO:0000256" key="4">
    <source>
        <dbReference type="SAM" id="MobiDB-lite"/>
    </source>
</evidence>
<proteinExistence type="inferred from homology"/>
<dbReference type="NCBIfam" id="TIGR00449">
    <property type="entry name" value="tgt_general"/>
    <property type="match status" value="1"/>
</dbReference>
<dbReference type="SMART" id="SM00359">
    <property type="entry name" value="PUA"/>
    <property type="match status" value="1"/>
</dbReference>
<keyword evidence="7" id="KW-1185">Reference proteome</keyword>
<protein>
    <recommendedName>
        <fullName evidence="5">PUA domain-containing protein</fullName>
    </recommendedName>
</protein>
<dbReference type="Gene3D" id="3.40.50.10630">
    <property type="entry name" value="Uracil-DNA glycosylase-like"/>
    <property type="match status" value="1"/>
</dbReference>
<dbReference type="Pfam" id="PF01702">
    <property type="entry name" value="TGT"/>
    <property type="match status" value="1"/>
</dbReference>
<dbReference type="Proteomes" id="UP001304970">
    <property type="component" value="Chromosome"/>
</dbReference>
<name>A0AA96VDM8_9EURY</name>
<dbReference type="AlphaFoldDB" id="A0AA96VDM8"/>
<dbReference type="InterPro" id="IPR050076">
    <property type="entry name" value="ArchSynthase1/Queuine_TRR"/>
</dbReference>
<dbReference type="CDD" id="cd21149">
    <property type="entry name" value="PUA_archaeosine_TGT"/>
    <property type="match status" value="1"/>
</dbReference>
<dbReference type="PANTHER" id="PTHR46499:SF2">
    <property type="entry name" value="ARCHAEOSINE SYNTHASE"/>
    <property type="match status" value="1"/>
</dbReference>
<dbReference type="InterPro" id="IPR036511">
    <property type="entry name" value="TGT-like_sf"/>
</dbReference>
<dbReference type="InterPro" id="IPR002616">
    <property type="entry name" value="tRNA_ribo_trans-like"/>
</dbReference>
<dbReference type="SUPFAM" id="SSF51713">
    <property type="entry name" value="tRNA-guanine transglycosylase"/>
    <property type="match status" value="1"/>
</dbReference>
<feature type="compositionally biased region" description="Low complexity" evidence="4">
    <location>
        <begin position="566"/>
        <end position="585"/>
    </location>
</feature>
<dbReference type="Pfam" id="PF01472">
    <property type="entry name" value="PUA"/>
    <property type="match status" value="1"/>
</dbReference>
<evidence type="ECO:0000259" key="5">
    <source>
        <dbReference type="SMART" id="SM00359"/>
    </source>
</evidence>
<evidence type="ECO:0000313" key="6">
    <source>
        <dbReference type="EMBL" id="WNY26356.1"/>
    </source>
</evidence>
<dbReference type="InterPro" id="IPR004521">
    <property type="entry name" value="Uncharacterised_CHP00451"/>
</dbReference>
<dbReference type="RefSeq" id="WP_338097884.1">
    <property type="nucleotide sequence ID" value="NZ_CP131061.1"/>
</dbReference>
<dbReference type="EMBL" id="CP131061">
    <property type="protein sequence ID" value="WNY26356.1"/>
    <property type="molecule type" value="Genomic_DNA"/>
</dbReference>
<reference evidence="6 7" key="1">
    <citation type="submission" date="2023-07" db="EMBL/GenBank/DDBJ databases">
        <title>Closed genome sequence of Methanosarcinaceae archaeon Am2.</title>
        <authorList>
            <person name="Poehlein A."/>
            <person name="Protasov E."/>
            <person name="Platt K."/>
            <person name="Reeh H."/>
            <person name="Daniel R."/>
            <person name="Brune A."/>
        </authorList>
    </citation>
    <scope>NUCLEOTIDE SEQUENCE [LARGE SCALE GENOMIC DNA]</scope>
    <source>
        <strain evidence="6 7">Am2</strain>
    </source>
</reference>
<dbReference type="InterPro" id="IPR036895">
    <property type="entry name" value="Uracil-DNA_glycosylase-like_sf"/>
</dbReference>
<evidence type="ECO:0000256" key="1">
    <source>
        <dbReference type="ARBA" id="ARBA00005030"/>
    </source>
</evidence>
<dbReference type="Gene3D" id="3.10.450.90">
    <property type="entry name" value="ArcTGT, C2 domain"/>
    <property type="match status" value="1"/>
</dbReference>
<evidence type="ECO:0000256" key="3">
    <source>
        <dbReference type="ARBA" id="ARBA00022694"/>
    </source>
</evidence>
<dbReference type="InterPro" id="IPR029402">
    <property type="entry name" value="TGT_C2"/>
</dbReference>
<evidence type="ECO:0000313" key="7">
    <source>
        <dbReference type="Proteomes" id="UP001304970"/>
    </source>
</evidence>
<dbReference type="InterPro" id="IPR053418">
    <property type="entry name" value="Archaeosine_synthase_1"/>
</dbReference>
<dbReference type="InterPro" id="IPR040777">
    <property type="entry name" value="DUF5591"/>
</dbReference>
<organism evidence="6 7">
    <name type="scientific">Methanolapillus ohkumae</name>
    <dbReference type="NCBI Taxonomy" id="3028298"/>
    <lineage>
        <taxon>Archaea</taxon>
        <taxon>Methanobacteriati</taxon>
        <taxon>Methanobacteriota</taxon>
        <taxon>Stenosarchaea group</taxon>
        <taxon>Methanomicrobia</taxon>
        <taxon>Methanosarcinales</taxon>
        <taxon>Methanosarcinaceae</taxon>
        <taxon>Methanolapillus</taxon>
    </lineage>
</organism>
<dbReference type="GeneID" id="89227513"/>
<gene>
    <name evidence="6" type="ORF">MsAm2_01160</name>
</gene>
<dbReference type="Pfam" id="PF14810">
    <property type="entry name" value="TGT_C2"/>
    <property type="match status" value="1"/>
</dbReference>
<dbReference type="Gene3D" id="2.30.130.10">
    <property type="entry name" value="PUA domain"/>
    <property type="match status" value="1"/>
</dbReference>
<sequence>MTKFFEVEERDGAARLGKLLLDKNIKTPLLVESSRLALDPDYPIQDMGTLWEFGTDDAEEVKTMVFGIKKRGEAAENENENKNKRLFILPRAQFSLTYPEKEDVKRNRKIREAVLEAEMIGKIPLAGMIRPNTSLKHFERETEENACGDAGFRDARSIPEEQKAGDCCASNVAKPIAADSEAESAGLSLNSSSGFENLGYDVYIMEGAGTFEEDAIGFFNAFLSVKSKIPYDSALWLSNLATPENAAVLIWMGADILDTVRAEVAAYNDMYMTTAGTFYLDDLEELPCRCTACVGKSAKMLRDMKKAERARLLEIHNIGTLEAEISLVREKIRKNALREYVEGQCRTKTWLTGLLRLYDRRDLSDFAEQNAPVFRRETMYATTAESQTRAEIVRFAHRVTDLYEAPKKEILIIFPCAMKKPYSISNSHQRFIQAIERNRKYVNEIIITSPIGLVPRELELTYPAAHYDTTVTGHWDLEERAWVGGLLEAYLSKNKTQYKHIIAHVEGPYREICVSVSEKLGIPMILTGKKSLTSQESLKQLRAALDDLVNASVPANELTADSLDEQNQNQPNQLNQPNQPNQSQNKKQKQKPTLLKRNPNEEKWDQARAIIRYQFGPIGDTLFSKETVIKGNFPKFQIFDQNEQLATLVPQFGQFAISLAGAQKIIQSPNYAGQYTVRIDNFLPKGSLLAPGIIDADENIRVGDDVIILGENAIGVGKAKMTGKEMKISTKGVAVLPRHTKWIAEPEKK</sequence>
<dbReference type="GO" id="GO:0005737">
    <property type="term" value="C:cytoplasm"/>
    <property type="evidence" value="ECO:0007669"/>
    <property type="project" value="TreeGrafter"/>
</dbReference>
<dbReference type="PANTHER" id="PTHR46499">
    <property type="entry name" value="QUEUINE TRNA-RIBOSYLTRANSFERASE"/>
    <property type="match status" value="1"/>
</dbReference>
<dbReference type="SUPFAM" id="SSF88697">
    <property type="entry name" value="PUA domain-like"/>
    <property type="match status" value="1"/>
</dbReference>
<comment type="pathway">
    <text evidence="1">tRNA modification; archaeosine-tRNA biosynthesis.</text>
</comment>
<dbReference type="NCBIfam" id="NF040592">
    <property type="entry name" value="tRNA_mod_ArcS"/>
    <property type="match status" value="1"/>
</dbReference>
<dbReference type="Pfam" id="PF17884">
    <property type="entry name" value="DUF5591"/>
    <property type="match status" value="1"/>
</dbReference>
<dbReference type="GO" id="GO:0003723">
    <property type="term" value="F:RNA binding"/>
    <property type="evidence" value="ECO:0007669"/>
    <property type="project" value="InterPro"/>
</dbReference>
<dbReference type="InterPro" id="IPR038250">
    <property type="entry name" value="TGT_C2_sf"/>
</dbReference>
<dbReference type="Gene3D" id="3.20.20.105">
    <property type="entry name" value="Queuine tRNA-ribosyltransferase-like"/>
    <property type="match status" value="1"/>
</dbReference>
<dbReference type="InterPro" id="IPR015947">
    <property type="entry name" value="PUA-like_sf"/>
</dbReference>
<feature type="domain" description="PUA" evidence="5">
    <location>
        <begin position="675"/>
        <end position="742"/>
    </location>
</feature>
<dbReference type="InterPro" id="IPR036974">
    <property type="entry name" value="PUA_sf"/>
</dbReference>
<dbReference type="GO" id="GO:0002099">
    <property type="term" value="P:tRNA wobble guanine modification"/>
    <property type="evidence" value="ECO:0007669"/>
    <property type="project" value="TreeGrafter"/>
</dbReference>
<dbReference type="SUPFAM" id="SSF52141">
    <property type="entry name" value="Uracil-DNA glycosylase-like"/>
    <property type="match status" value="1"/>
</dbReference>
<evidence type="ECO:0000256" key="2">
    <source>
        <dbReference type="ARBA" id="ARBA00008906"/>
    </source>
</evidence>
<feature type="region of interest" description="Disordered" evidence="4">
    <location>
        <begin position="564"/>
        <end position="601"/>
    </location>
</feature>
<dbReference type="PROSITE" id="PS50890">
    <property type="entry name" value="PUA"/>
    <property type="match status" value="1"/>
</dbReference>
<dbReference type="NCBIfam" id="TIGR00451">
    <property type="entry name" value="unchar_dom_2"/>
    <property type="match status" value="1"/>
</dbReference>
<dbReference type="InterPro" id="IPR002478">
    <property type="entry name" value="PUA"/>
</dbReference>